<evidence type="ECO:0000256" key="1">
    <source>
        <dbReference type="SAM" id="MobiDB-lite"/>
    </source>
</evidence>
<dbReference type="AlphaFoldDB" id="A0A812RRL0"/>
<sequence length="447" mass="50029">MWTNFSPERLRTHKVTVMELICASPCVTTLVCMSMEARHRSEGTTLDEQAHRARHRLGARGNALTFPLPWEDLLQQLQAHDARAAPAGGRQEENRGDAENPEEAAAAAETASGVVRVQLKTNKTGKTTDAEIKTLLHQATVRRDVVVQLILDMKRSGHPSFQQLQEGAVRAAAARLPEDGVPPEVLKVISSLTEEEETDHKLQPQKAATPTDGREEDFRRAGAIFSKQRARAVVPEGCSQDREDQNAVARNALNDLETQLRSSNEGVHETLEVRTGNALVDQFQPLYFATAFCFCFKHGTACPDVQNTAAAARRNEEQHAGRRKIRNPEAPHVGIHAWAAAMQRRAETQFRRDWTFGFTLWNYLFRTMVNTQQNAFMYSVTEENSKQQRRLTSKEILEGLRAIQQGLHRGHYRDINNEIKAVKGDLSKVRFVPGLSDAALKAGFLQT</sequence>
<proteinExistence type="predicted"/>
<protein>
    <submittedName>
        <fullName evidence="2">Pfh1 protein</fullName>
    </submittedName>
</protein>
<evidence type="ECO:0000313" key="3">
    <source>
        <dbReference type="Proteomes" id="UP000649617"/>
    </source>
</evidence>
<keyword evidence="3" id="KW-1185">Reference proteome</keyword>
<gene>
    <name evidence="2" type="primary">pfh1</name>
    <name evidence="2" type="ORF">SPIL2461_LOCUS11110</name>
</gene>
<accession>A0A812RRL0</accession>
<evidence type="ECO:0000313" key="2">
    <source>
        <dbReference type="EMBL" id="CAE7453323.1"/>
    </source>
</evidence>
<name>A0A812RRL0_SYMPI</name>
<dbReference type="OrthoDB" id="432234at2759"/>
<organism evidence="2 3">
    <name type="scientific">Symbiodinium pilosum</name>
    <name type="common">Dinoflagellate</name>
    <dbReference type="NCBI Taxonomy" id="2952"/>
    <lineage>
        <taxon>Eukaryota</taxon>
        <taxon>Sar</taxon>
        <taxon>Alveolata</taxon>
        <taxon>Dinophyceae</taxon>
        <taxon>Suessiales</taxon>
        <taxon>Symbiodiniaceae</taxon>
        <taxon>Symbiodinium</taxon>
    </lineage>
</organism>
<comment type="caution">
    <text evidence="2">The sequence shown here is derived from an EMBL/GenBank/DDBJ whole genome shotgun (WGS) entry which is preliminary data.</text>
</comment>
<reference evidence="2" key="1">
    <citation type="submission" date="2021-02" db="EMBL/GenBank/DDBJ databases">
        <authorList>
            <person name="Dougan E. K."/>
            <person name="Rhodes N."/>
            <person name="Thang M."/>
            <person name="Chan C."/>
        </authorList>
    </citation>
    <scope>NUCLEOTIDE SEQUENCE</scope>
</reference>
<dbReference type="Proteomes" id="UP000649617">
    <property type="component" value="Unassembled WGS sequence"/>
</dbReference>
<dbReference type="EMBL" id="CAJNIZ010021575">
    <property type="protein sequence ID" value="CAE7453323.1"/>
    <property type="molecule type" value="Genomic_DNA"/>
</dbReference>
<feature type="region of interest" description="Disordered" evidence="1">
    <location>
        <begin position="193"/>
        <end position="216"/>
    </location>
</feature>
<feature type="region of interest" description="Disordered" evidence="1">
    <location>
        <begin position="81"/>
        <end position="111"/>
    </location>
</feature>